<dbReference type="SMART" id="SM00560">
    <property type="entry name" value="LamGL"/>
    <property type="match status" value="3"/>
</dbReference>
<dbReference type="SUPFAM" id="SSF49899">
    <property type="entry name" value="Concanavalin A-like lectins/glucanases"/>
    <property type="match status" value="4"/>
</dbReference>
<dbReference type="CDD" id="cd00161">
    <property type="entry name" value="beta-trefoil_Ricin-like"/>
    <property type="match status" value="1"/>
</dbReference>
<keyword evidence="3" id="KW-0175">Coiled coil</keyword>
<feature type="coiled-coil region" evidence="3">
    <location>
        <begin position="647"/>
        <end position="691"/>
    </location>
</feature>
<evidence type="ECO:0000313" key="7">
    <source>
        <dbReference type="Proteomes" id="UP000646244"/>
    </source>
</evidence>
<dbReference type="InterPro" id="IPR013320">
    <property type="entry name" value="ConA-like_dom_sf"/>
</dbReference>
<gene>
    <name evidence="6" type="ORF">GCM10010507_41330</name>
</gene>
<feature type="coiled-coil region" evidence="3">
    <location>
        <begin position="873"/>
        <end position="900"/>
    </location>
</feature>
<dbReference type="Pfam" id="PF13385">
    <property type="entry name" value="Laminin_G_3"/>
    <property type="match status" value="3"/>
</dbReference>
<evidence type="ECO:0000259" key="5">
    <source>
        <dbReference type="SMART" id="SM00560"/>
    </source>
</evidence>
<keyword evidence="1" id="KW-0732">Signal</keyword>
<keyword evidence="2" id="KW-1015">Disulfide bond</keyword>
<dbReference type="InterPro" id="IPR035992">
    <property type="entry name" value="Ricin_B-like_lectins"/>
</dbReference>
<evidence type="ECO:0000256" key="2">
    <source>
        <dbReference type="ARBA" id="ARBA00023157"/>
    </source>
</evidence>
<organism evidence="6 7">
    <name type="scientific">Streptomyces cinnamoneus</name>
    <name type="common">Streptoverticillium cinnamoneum</name>
    <dbReference type="NCBI Taxonomy" id="53446"/>
    <lineage>
        <taxon>Bacteria</taxon>
        <taxon>Bacillati</taxon>
        <taxon>Actinomycetota</taxon>
        <taxon>Actinomycetes</taxon>
        <taxon>Kitasatosporales</taxon>
        <taxon>Streptomycetaceae</taxon>
        <taxon>Streptomyces</taxon>
        <taxon>Streptomyces cinnamoneus group</taxon>
    </lineage>
</organism>
<protein>
    <recommendedName>
        <fullName evidence="5">LamG-like jellyroll fold domain-containing protein</fullName>
    </recommendedName>
</protein>
<evidence type="ECO:0000256" key="3">
    <source>
        <dbReference type="SAM" id="Coils"/>
    </source>
</evidence>
<evidence type="ECO:0000256" key="4">
    <source>
        <dbReference type="SAM" id="MobiDB-lite"/>
    </source>
</evidence>
<comment type="caution">
    <text evidence="6">The sequence shown here is derived from an EMBL/GenBank/DDBJ whole genome shotgun (WGS) entry which is preliminary data.</text>
</comment>
<dbReference type="Gene3D" id="2.60.120.200">
    <property type="match status" value="5"/>
</dbReference>
<reference evidence="6" key="1">
    <citation type="journal article" date="2014" name="Int. J. Syst. Evol. Microbiol.">
        <title>Complete genome sequence of Corynebacterium casei LMG S-19264T (=DSM 44701T), isolated from a smear-ripened cheese.</title>
        <authorList>
            <consortium name="US DOE Joint Genome Institute (JGI-PGF)"/>
            <person name="Walter F."/>
            <person name="Albersmeier A."/>
            <person name="Kalinowski J."/>
            <person name="Ruckert C."/>
        </authorList>
    </citation>
    <scope>NUCLEOTIDE SEQUENCE</scope>
    <source>
        <strain evidence="6">JCM 4633</strain>
    </source>
</reference>
<feature type="domain" description="LamG-like jellyroll fold" evidence="5">
    <location>
        <begin position="1195"/>
        <end position="1329"/>
    </location>
</feature>
<accession>A0A918WMM6</accession>
<dbReference type="EMBL" id="BMVB01000014">
    <property type="protein sequence ID" value="GHC60062.1"/>
    <property type="molecule type" value="Genomic_DNA"/>
</dbReference>
<feature type="domain" description="LamG-like jellyroll fold" evidence="5">
    <location>
        <begin position="1453"/>
        <end position="1630"/>
    </location>
</feature>
<dbReference type="Gene3D" id="2.80.10.50">
    <property type="match status" value="1"/>
</dbReference>
<dbReference type="RefSeq" id="WP_190111327.1">
    <property type="nucleotide sequence ID" value="NZ_BMVB01000014.1"/>
</dbReference>
<name>A0A918WMM6_STRCJ</name>
<dbReference type="Proteomes" id="UP000646244">
    <property type="component" value="Unassembled WGS sequence"/>
</dbReference>
<proteinExistence type="predicted"/>
<feature type="region of interest" description="Disordered" evidence="4">
    <location>
        <begin position="2165"/>
        <end position="2188"/>
    </location>
</feature>
<feature type="domain" description="LamG-like jellyroll fold" evidence="5">
    <location>
        <begin position="354"/>
        <end position="482"/>
    </location>
</feature>
<evidence type="ECO:0000313" key="6">
    <source>
        <dbReference type="EMBL" id="GHC60062.1"/>
    </source>
</evidence>
<sequence length="2453" mass="265627">MSSEQHLLKVYSDRTYAHTTTVRHQGTTVALAMDDRRRIVYSVLDLARHDEAKGELDAAYWSENPLPLRFPSEITDAGFAAAGATALPVVKNGGRVEAAAGERLDEDEVDAFLSTTARLTAPAPFHALSDGTHIVVLRQSIGADHPDAVHKLTGGGSSGDPERGGYVTDGTGAKVPLVADTLLCDRFLLVGGQLKPVLEARYRRSRHRTRPDSAKDSLGTTDMEGRAFHEPTQELSFVRHLSGGRFTALLVPTAVHGQQRWQVFAHNDATGRIDSFNVEQGRDGLFNLQGTQAWTSPDPAHRDAVYESAPGTCPFTGQPLIPVVSTEGHAETALAFGEGDAHVRVPEGPELAGRDFTVEFWARRTATGRQEFLVGHGDEAGAPLKSLHIGFRENDHFTFAFYADDLNSDSPVADTSWHHWACVYDHKARRQTVYRDGEEAGSRTTGADYAGTGPLLLGRALGQGARAELDEVRIWDRARTSDELKRDKGVRLIGNDPGLVTYYRFDEGSGTRLFDQTDQARHGELVDGPTWVTSEAPIGDHPGVRRDSFAVAGRKTVSGLSAVLYHQQEETAVGYGQEPKPAKRQARVLLSYATSGPDPKTGAATDEAYLATVDFGVGRDGRLAQVPDELALPVLASPEASGDVEAISQLDAQVRELDRAAAGKETEIARLASQTADARQAREERDALKARLENNPLAWFYRVRFTQQRDGKDLYLAVSGRLQNDAPLVRTTNKDDATAVWHFVEYGDTHDGYPLYFMMNEAGALDVHVRDESRDNGAELVLWRRNISGWNSHFTVRDLGDGRSAIVNRYSGKAISAIDRINRDRVVQYDYGTVTSSGEAAVVMERLRPRGYDSGIQSQHDRLALAEARLREADAGQEKISHLQRELAVIQAELTAKREELARLTGGLKGADDIALPMPQLSVDRTGLSCSGALLEFARGADRPYLLDSATGSVVLYFRGANGQFFATYYDTLVSRATRQFAGPDGTAMTFAARDAGTDLAGLDILIMDVGDAGLCELTIRRGKESEIWRRLPRRAADFAAAVNGAAGGAYDYARQAESNRPGVPLSAGSRLLVVDPGKAQEVPLGTVPDLVTGHGPRWRADKPGRAYAFDGRQNVVAMDAHLERAAATGDLTLEAWVNPERVPGAARVIDANTGDSPFTLGLLAPPAPPASPALSFDGKSGVAVTDAQLDMSGTDFTVEFWARRPAAPDGRPQIVVGHGTSHAADSSSLHIGFRADGTFTFAFYGDDLDTKEKYTDTAWHHWACVYAKTSREQVIYRDGAEVGRRTATRGYRGTGPFSFGSSHAGWIPEYARIEMDEVRLWATARTATQIRERMETRLKGDEDGLWGCWSCTGPASGPDGKPVVTDRSPQHYPVALRGTVTTATAPEVLTAGETPGYRIVAAVGNRLTATRASFPLREWTHLAAAYEQSWAVELADGAYAEAPDNDALDIAGDLTVEVFCRVDALGTVQGLLSKGRTADGSGGSVPYRLLVLPDGRLEFGFEEPDGKLVRFASTGALGAGTFHRIGVVRKGGRSMQERKGSKEITAAGADGKPVKQTVELVESVDVQEWQEIRFFVDGREAGTTRYEGSGAKGNTGTLDIGRARDGLETHSFTGVVSEVRLWGVARDAAQLGTPVSARDRGLTAHWRFEENAGNTAADATGSHAARLRGARWTRNPDPRGSLFRIHRNGVSVACDPLESDDFADYGDAQLSLGARLKGGQATQPFHGVLEEVRIWRTARTQEQVLDNLFTRLQGGKEDLIAYWSFDRASTDEGAGLVRDEGLRGNDLTLPAGPGRPTAVLSTAPVSSDTAQVRSALAAMRTPFHEQITGSPAVAEYADMQYSAKGEAFGVLKRAYGYLRDGRWHLVTGYKVGDLVSEWVSQVQFDPQLVGYVEGAPPVPSENLTPNTVDPDRATYDGVASVEFTEAEEVVHSLSSAKERSVDAAFTFALSNEVDVDMWMIAAPLGFGVAKSMAKAKVSVGVRGSLEFSNSWADETAVSQGENSARAMKVDLSGSWEDPLKPLNAALGRRYVPVNTGFAVVQSQTADVFALRLAHSGALVAYRIQPNPDVPKDWNVVPFPLNPRYTKQGTLDGTVGYDERGRVLDPDYASGREQGEYSYYKPREAYAIKRRIQREQQRLRSYYETVSTETGVPDPTAERAGRVLGTAIGGDTSPGKGRDTAGSTTGDGFSRRDLVNTYVWTADGGFFAETTETTDAVSETTAGSYSLSGSVGASVGASFDVMGVGVNAQLDASVGGGMSVTRARGKQASRSFGLNVTCAPSGNLQKYDAGRKPVFDAGGNPVNAPGKVDAYRFLSFYLGEDTEHFDTFFHKVVDPRWLENGTDPNAAALRQARQSDRKPPCWRVMHRVTFVSRLLPPVPPADAPPVERAMRELDLESNYELVRRLDPYVKASATGRDALAEAVRTALATRLPELVPHTVEVIDFLAQYYGVEG</sequence>
<dbReference type="SUPFAM" id="SSF50370">
    <property type="entry name" value="Ricin B-like lectins"/>
    <property type="match status" value="1"/>
</dbReference>
<evidence type="ECO:0000256" key="1">
    <source>
        <dbReference type="ARBA" id="ARBA00022729"/>
    </source>
</evidence>
<reference evidence="6" key="2">
    <citation type="submission" date="2020-09" db="EMBL/GenBank/DDBJ databases">
        <authorList>
            <person name="Sun Q."/>
            <person name="Ohkuma M."/>
        </authorList>
    </citation>
    <scope>NUCLEOTIDE SEQUENCE</scope>
    <source>
        <strain evidence="6">JCM 4633</strain>
    </source>
</reference>
<dbReference type="InterPro" id="IPR006558">
    <property type="entry name" value="LamG-like"/>
</dbReference>